<dbReference type="InterPro" id="IPR023210">
    <property type="entry name" value="NADP_OxRdtase_dom"/>
</dbReference>
<evidence type="ECO:0000313" key="6">
    <source>
        <dbReference type="Proteomes" id="UP000183090"/>
    </source>
</evidence>
<dbReference type="InterPro" id="IPR036812">
    <property type="entry name" value="NAD(P)_OxRdtase_dom_sf"/>
</dbReference>
<feature type="domain" description="NADP-dependent oxidoreductase" evidence="2">
    <location>
        <begin position="15"/>
        <end position="291"/>
    </location>
</feature>
<reference evidence="5" key="2">
    <citation type="submission" date="2015-04" db="EMBL/GenBank/DDBJ databases">
        <title>Complete genome sequence of Salinicoccus halodurans strain H3B36, isolated from the Qaidam basin of China.</title>
        <authorList>
            <person name="Ma Y."/>
            <person name="Jiang K."/>
            <person name="Xue Y."/>
        </authorList>
    </citation>
    <scope>NUCLEOTIDE SEQUENCE [LARGE SCALE GENOMIC DNA]</scope>
    <source>
        <strain evidence="5">H3B36</strain>
    </source>
</reference>
<dbReference type="Proteomes" id="UP000183090">
    <property type="component" value="Unassembled WGS sequence"/>
</dbReference>
<accession>A0A0F7HLW7</accession>
<evidence type="ECO:0000259" key="2">
    <source>
        <dbReference type="Pfam" id="PF00248"/>
    </source>
</evidence>
<name>A0A0F7HLW7_9STAP</name>
<evidence type="ECO:0000256" key="1">
    <source>
        <dbReference type="SAM" id="Coils"/>
    </source>
</evidence>
<dbReference type="RefSeq" id="WP_046790240.1">
    <property type="nucleotide sequence ID" value="NZ_CP011366.1"/>
</dbReference>
<protein>
    <submittedName>
        <fullName evidence="3">Aldo/keto reductase</fullName>
    </submittedName>
    <submittedName>
        <fullName evidence="4">Predicted oxidoreductase</fullName>
    </submittedName>
</protein>
<reference evidence="3 5" key="1">
    <citation type="journal article" date="2015" name="Int. J. Syst. Evol. Microbiol.">
        <title>Complete genome sequence of Salinicoccus halodurans H3B36, isolated from the Qaidam Basin in China.</title>
        <authorList>
            <person name="Jiang K."/>
            <person name="Xue Y."/>
            <person name="Ma Y."/>
        </authorList>
    </citation>
    <scope>NUCLEOTIDE SEQUENCE [LARGE SCALE GENOMIC DNA]</scope>
    <source>
        <strain evidence="3 5">H3B36</strain>
    </source>
</reference>
<evidence type="ECO:0000313" key="4">
    <source>
        <dbReference type="EMBL" id="SFK59744.1"/>
    </source>
</evidence>
<keyword evidence="1" id="KW-0175">Coiled coil</keyword>
<dbReference type="OrthoDB" id="9773828at2"/>
<dbReference type="SUPFAM" id="SSF51430">
    <property type="entry name" value="NAD(P)-linked oxidoreductase"/>
    <property type="match status" value="1"/>
</dbReference>
<gene>
    <name evidence="3" type="ORF">AAT16_07290</name>
    <name evidence="4" type="ORF">SAMN05216235_0704</name>
</gene>
<dbReference type="InterPro" id="IPR053135">
    <property type="entry name" value="AKR2_Oxidoreductase"/>
</dbReference>
<evidence type="ECO:0000313" key="5">
    <source>
        <dbReference type="Proteomes" id="UP000034029"/>
    </source>
</evidence>
<dbReference type="AlphaFoldDB" id="A0A0F7HLW7"/>
<dbReference type="Proteomes" id="UP000034029">
    <property type="component" value="Chromosome"/>
</dbReference>
<dbReference type="KEGG" id="shv:AAT16_07290"/>
<reference evidence="4 6" key="3">
    <citation type="submission" date="2016-10" db="EMBL/GenBank/DDBJ databases">
        <authorList>
            <person name="Varghese N."/>
            <person name="Submissions S."/>
        </authorList>
    </citation>
    <scope>NUCLEOTIDE SEQUENCE [LARGE SCALE GENOMIC DNA]</scope>
    <source>
        <strain evidence="4 6">CGMCC 1.6501</strain>
    </source>
</reference>
<sequence>MRNLNTKDGLSLSELSLGCMNLPTDDKAEAEKIIEAALSAGITYFDTADLYQFGENEQMVGEILSKYRSQYNFTIGTKVGNQFDAAKQEKIAWNPGASYIKEAVKDSLHRLGIDQIDLYQLHGGTIEDDKDETIQAFEDLKQDGVIRSYGISSIRMNVIDYYRKHSSMATLMMQFNPIDNRPLEVMETLGDIRPLARGPVMKGLMSHKSSKVLEEKFESGILDYSKDELKESIDALARLNSDLTALSYAFLRKNNAVIVNGVSSLEQLNDNLKSYGKTEDLTEQEYSRILKAVKTLKYGEHRI</sequence>
<dbReference type="EMBL" id="FOTB01000001">
    <property type="protein sequence ID" value="SFK59744.1"/>
    <property type="molecule type" value="Genomic_DNA"/>
</dbReference>
<dbReference type="PANTHER" id="PTHR43312:SF1">
    <property type="entry name" value="NADP-DEPENDENT OXIDOREDUCTASE DOMAIN-CONTAINING PROTEIN"/>
    <property type="match status" value="1"/>
</dbReference>
<organism evidence="4 6">
    <name type="scientific">Salinicoccus halodurans</name>
    <dbReference type="NCBI Taxonomy" id="407035"/>
    <lineage>
        <taxon>Bacteria</taxon>
        <taxon>Bacillati</taxon>
        <taxon>Bacillota</taxon>
        <taxon>Bacilli</taxon>
        <taxon>Bacillales</taxon>
        <taxon>Staphylococcaceae</taxon>
        <taxon>Salinicoccus</taxon>
    </lineage>
</organism>
<evidence type="ECO:0000313" key="3">
    <source>
        <dbReference type="EMBL" id="AKG74054.1"/>
    </source>
</evidence>
<dbReference type="Gene3D" id="3.20.20.100">
    <property type="entry name" value="NADP-dependent oxidoreductase domain"/>
    <property type="match status" value="1"/>
</dbReference>
<dbReference type="CDD" id="cd19086">
    <property type="entry name" value="AKR_AKR11C1"/>
    <property type="match status" value="1"/>
</dbReference>
<dbReference type="EMBL" id="CP011366">
    <property type="protein sequence ID" value="AKG74054.1"/>
    <property type="molecule type" value="Genomic_DNA"/>
</dbReference>
<dbReference type="PANTHER" id="PTHR43312">
    <property type="entry name" value="D-THREO-ALDOSE 1-DEHYDROGENASE"/>
    <property type="match status" value="1"/>
</dbReference>
<dbReference type="Pfam" id="PF00248">
    <property type="entry name" value="Aldo_ket_red"/>
    <property type="match status" value="1"/>
</dbReference>
<keyword evidence="5" id="KW-1185">Reference proteome</keyword>
<feature type="coiled-coil region" evidence="1">
    <location>
        <begin position="226"/>
        <end position="285"/>
    </location>
</feature>
<proteinExistence type="predicted"/>